<evidence type="ECO:0000313" key="10">
    <source>
        <dbReference type="EMBL" id="CAB4794836.1"/>
    </source>
</evidence>
<keyword evidence="4" id="KW-0677">Repeat</keyword>
<dbReference type="AlphaFoldDB" id="A0A6J6XHZ9"/>
<dbReference type="PANTHER" id="PTHR43790:SF9">
    <property type="entry name" value="GALACTOFURANOSE TRANSPORTER ATP-BINDING PROTEIN YTFR"/>
    <property type="match status" value="1"/>
</dbReference>
<keyword evidence="2" id="KW-0813">Transport</keyword>
<dbReference type="GO" id="GO:0005524">
    <property type="term" value="F:ATP binding"/>
    <property type="evidence" value="ECO:0007669"/>
    <property type="project" value="UniProtKB-KW"/>
</dbReference>
<comment type="subcellular location">
    <subcellularLocation>
        <location evidence="1">Cell membrane</location>
        <topology evidence="1">Peripheral membrane protein</topology>
    </subcellularLocation>
</comment>
<gene>
    <name evidence="10" type="ORF">UFOPK2992_00677</name>
</gene>
<evidence type="ECO:0000256" key="3">
    <source>
        <dbReference type="ARBA" id="ARBA00022475"/>
    </source>
</evidence>
<dbReference type="InterPro" id="IPR050107">
    <property type="entry name" value="ABC_carbohydrate_import_ATPase"/>
</dbReference>
<dbReference type="GO" id="GO:0016887">
    <property type="term" value="F:ATP hydrolysis activity"/>
    <property type="evidence" value="ECO:0007669"/>
    <property type="project" value="InterPro"/>
</dbReference>
<name>A0A6J6XHZ9_9ZZZZ</name>
<dbReference type="InterPro" id="IPR003439">
    <property type="entry name" value="ABC_transporter-like_ATP-bd"/>
</dbReference>
<dbReference type="PROSITE" id="PS00211">
    <property type="entry name" value="ABC_TRANSPORTER_1"/>
    <property type="match status" value="1"/>
</dbReference>
<keyword evidence="7" id="KW-1278">Translocase</keyword>
<dbReference type="InterPro" id="IPR017871">
    <property type="entry name" value="ABC_transporter-like_CS"/>
</dbReference>
<dbReference type="Gene3D" id="3.40.50.300">
    <property type="entry name" value="P-loop containing nucleotide triphosphate hydrolases"/>
    <property type="match status" value="2"/>
</dbReference>
<dbReference type="PROSITE" id="PS50893">
    <property type="entry name" value="ABC_TRANSPORTER_2"/>
    <property type="match status" value="2"/>
</dbReference>
<dbReference type="Pfam" id="PF00005">
    <property type="entry name" value="ABC_tran"/>
    <property type="match status" value="2"/>
</dbReference>
<evidence type="ECO:0000259" key="9">
    <source>
        <dbReference type="PROSITE" id="PS50893"/>
    </source>
</evidence>
<dbReference type="CDD" id="cd03215">
    <property type="entry name" value="ABC_Carb_Monos_II"/>
    <property type="match status" value="1"/>
</dbReference>
<evidence type="ECO:0000256" key="4">
    <source>
        <dbReference type="ARBA" id="ARBA00022737"/>
    </source>
</evidence>
<dbReference type="SUPFAM" id="SSF52540">
    <property type="entry name" value="P-loop containing nucleoside triphosphate hydrolases"/>
    <property type="match status" value="2"/>
</dbReference>
<keyword evidence="6" id="KW-0067">ATP-binding</keyword>
<feature type="domain" description="ABC transporter" evidence="9">
    <location>
        <begin position="32"/>
        <end position="267"/>
    </location>
</feature>
<sequence length="534" mass="56662">MTENADRGAAGDAGGPFVIPGTDVPQAAPYAIELRDIVKRFPGVVANDGVNVAVRPGTIHALIGENGAGKSTVMKILYGTQRPDEGRIEVNGVEQRFKSPKDAIAAGIGMVFQHFMLADNLTVLENVILGAEPGKGVKIDIRTARETLTELAAANGLEIDPDAFVSELGVGERQRVEILKVLFRGARIVILDEPTAVLVPQEVDELFVTLRELASTGVTIVFISHKLDEVLAIADDITVIRKGKTVATAIPSQVTARDLAQMMVGSELPSAATRTATVTDIATLKVEGVTMNATARGSRPLLDNVSFTVHQGEIVGIAGIEGNGQTELLKAIIGIDRIDGGSISIDGHNLVGVSTSDRREMGVGYIPEDRQREALLLPSPLWENAILGHQRSARFGKGMWIDQAAARAYTEQIVSSFDVRTPSVDTISLALSGGNQQKLIVGREMLADPKVLVAAHPTRGIDVGAQAAVWDAIRDARGKGLALLLVSADLEELLGLSDTVLVMLRGRIVAKLDPAKVTKSELGEYMTGAREVAA</sequence>
<dbReference type="PANTHER" id="PTHR43790">
    <property type="entry name" value="CARBOHYDRATE TRANSPORT ATP-BINDING PROTEIN MG119-RELATED"/>
    <property type="match status" value="1"/>
</dbReference>
<evidence type="ECO:0000256" key="2">
    <source>
        <dbReference type="ARBA" id="ARBA00022448"/>
    </source>
</evidence>
<dbReference type="FunFam" id="3.40.50.300:FF:000127">
    <property type="entry name" value="Ribose import ATP-binding protein RbsA"/>
    <property type="match status" value="1"/>
</dbReference>
<dbReference type="CDD" id="cd03216">
    <property type="entry name" value="ABC_Carb_Monos_I"/>
    <property type="match status" value="1"/>
</dbReference>
<evidence type="ECO:0000256" key="1">
    <source>
        <dbReference type="ARBA" id="ARBA00004202"/>
    </source>
</evidence>
<evidence type="ECO:0000256" key="8">
    <source>
        <dbReference type="ARBA" id="ARBA00023136"/>
    </source>
</evidence>
<evidence type="ECO:0000256" key="7">
    <source>
        <dbReference type="ARBA" id="ARBA00022967"/>
    </source>
</evidence>
<dbReference type="InterPro" id="IPR003593">
    <property type="entry name" value="AAA+_ATPase"/>
</dbReference>
<accession>A0A6J6XHZ9</accession>
<keyword evidence="5" id="KW-0547">Nucleotide-binding</keyword>
<protein>
    <submittedName>
        <fullName evidence="10">Unannotated protein</fullName>
    </submittedName>
</protein>
<evidence type="ECO:0000256" key="6">
    <source>
        <dbReference type="ARBA" id="ARBA00022840"/>
    </source>
</evidence>
<reference evidence="10" key="1">
    <citation type="submission" date="2020-05" db="EMBL/GenBank/DDBJ databases">
        <authorList>
            <person name="Chiriac C."/>
            <person name="Salcher M."/>
            <person name="Ghai R."/>
            <person name="Kavagutti S V."/>
        </authorList>
    </citation>
    <scope>NUCLEOTIDE SEQUENCE</scope>
</reference>
<dbReference type="InterPro" id="IPR027417">
    <property type="entry name" value="P-loop_NTPase"/>
</dbReference>
<organism evidence="10">
    <name type="scientific">freshwater metagenome</name>
    <dbReference type="NCBI Taxonomy" id="449393"/>
    <lineage>
        <taxon>unclassified sequences</taxon>
        <taxon>metagenomes</taxon>
        <taxon>ecological metagenomes</taxon>
    </lineage>
</organism>
<proteinExistence type="predicted"/>
<dbReference type="GO" id="GO:0005886">
    <property type="term" value="C:plasma membrane"/>
    <property type="evidence" value="ECO:0007669"/>
    <property type="project" value="UniProtKB-SubCell"/>
</dbReference>
<keyword evidence="3" id="KW-1003">Cell membrane</keyword>
<dbReference type="SMART" id="SM00382">
    <property type="entry name" value="AAA"/>
    <property type="match status" value="2"/>
</dbReference>
<dbReference type="EMBL" id="CAFAAI010000097">
    <property type="protein sequence ID" value="CAB4794836.1"/>
    <property type="molecule type" value="Genomic_DNA"/>
</dbReference>
<feature type="domain" description="ABC transporter" evidence="9">
    <location>
        <begin position="284"/>
        <end position="530"/>
    </location>
</feature>
<evidence type="ECO:0000256" key="5">
    <source>
        <dbReference type="ARBA" id="ARBA00022741"/>
    </source>
</evidence>
<keyword evidence="8" id="KW-0472">Membrane</keyword>